<evidence type="ECO:0000313" key="3">
    <source>
        <dbReference type="EMBL" id="TLS46107.1"/>
    </source>
</evidence>
<keyword evidence="1" id="KW-0418">Kinase</keyword>
<dbReference type="EMBL" id="VBZC01000010">
    <property type="protein sequence ID" value="TLS46107.1"/>
    <property type="molecule type" value="Genomic_DNA"/>
</dbReference>
<keyword evidence="1" id="KW-0723">Serine/threonine-protein kinase</keyword>
<dbReference type="AlphaFoldDB" id="A0A5R9FQA4"/>
<keyword evidence="4" id="KW-1185">Reference proteome</keyword>
<keyword evidence="3" id="KW-0547">Nucleotide-binding</keyword>
<comment type="caution">
    <text evidence="3">The sequence shown here is derived from an EMBL/GenBank/DDBJ whole genome shotgun (WGS) entry which is preliminary data.</text>
</comment>
<organism evidence="3 4">
    <name type="scientific">Streptomyces montanus</name>
    <dbReference type="NCBI Taxonomy" id="2580423"/>
    <lineage>
        <taxon>Bacteria</taxon>
        <taxon>Bacillati</taxon>
        <taxon>Actinomycetota</taxon>
        <taxon>Actinomycetes</taxon>
        <taxon>Kitasatosporales</taxon>
        <taxon>Streptomycetaceae</taxon>
        <taxon>Streptomyces</taxon>
    </lineage>
</organism>
<dbReference type="Proteomes" id="UP000305906">
    <property type="component" value="Unassembled WGS sequence"/>
</dbReference>
<dbReference type="InterPro" id="IPR003594">
    <property type="entry name" value="HATPase_dom"/>
</dbReference>
<reference evidence="3 4" key="1">
    <citation type="submission" date="2019-05" db="EMBL/GenBank/DDBJ databases">
        <title>Streptomyces sp. NEAU-C151, a novel actinomycete isolated from soil.</title>
        <authorList>
            <person name="Han L."/>
            <person name="Jiang H."/>
        </authorList>
    </citation>
    <scope>NUCLEOTIDE SEQUENCE [LARGE SCALE GENOMIC DNA]</scope>
    <source>
        <strain evidence="3 4">NEAU-C151</strain>
    </source>
</reference>
<dbReference type="RefSeq" id="WP_138044981.1">
    <property type="nucleotide sequence ID" value="NZ_VBZC01000010.1"/>
</dbReference>
<keyword evidence="1" id="KW-0808">Transferase</keyword>
<sequence>MIVGTVEDLGLASEAVRDDLTLSILRDPRPEGHPIPEHEGRWVGYLRRIGTAKLRHWGIPGLVDDAGVAISELVTNALLHGRGDKVAFRFLLAADVLALEVDDGSPERALVSEADPFDENGRGMFIVSELSTLCGVSPDGTKTWCTFEIPTAARRNR</sequence>
<feature type="domain" description="Histidine kinase/HSP90-like ATPase" evidence="2">
    <location>
        <begin position="46"/>
        <end position="146"/>
    </location>
</feature>
<dbReference type="InterPro" id="IPR036890">
    <property type="entry name" value="HATPase_C_sf"/>
</dbReference>
<dbReference type="PANTHER" id="PTHR35526">
    <property type="entry name" value="ANTI-SIGMA-F FACTOR RSBW-RELATED"/>
    <property type="match status" value="1"/>
</dbReference>
<dbReference type="Gene3D" id="3.30.565.10">
    <property type="entry name" value="Histidine kinase-like ATPase, C-terminal domain"/>
    <property type="match status" value="1"/>
</dbReference>
<keyword evidence="3" id="KW-0067">ATP-binding</keyword>
<dbReference type="SUPFAM" id="SSF55874">
    <property type="entry name" value="ATPase domain of HSP90 chaperone/DNA topoisomerase II/histidine kinase"/>
    <property type="match status" value="1"/>
</dbReference>
<name>A0A5R9FQA4_9ACTN</name>
<accession>A0A5R9FQA4</accession>
<evidence type="ECO:0000313" key="4">
    <source>
        <dbReference type="Proteomes" id="UP000305906"/>
    </source>
</evidence>
<dbReference type="Pfam" id="PF13581">
    <property type="entry name" value="HATPase_c_2"/>
    <property type="match status" value="1"/>
</dbReference>
<dbReference type="InterPro" id="IPR050267">
    <property type="entry name" value="Anti-sigma-factor_SerPK"/>
</dbReference>
<evidence type="ECO:0000256" key="1">
    <source>
        <dbReference type="ARBA" id="ARBA00022527"/>
    </source>
</evidence>
<gene>
    <name evidence="3" type="ORF">FE633_11220</name>
</gene>
<dbReference type="GO" id="GO:0004674">
    <property type="term" value="F:protein serine/threonine kinase activity"/>
    <property type="evidence" value="ECO:0007669"/>
    <property type="project" value="UniProtKB-KW"/>
</dbReference>
<dbReference type="CDD" id="cd16936">
    <property type="entry name" value="HATPase_RsbW-like"/>
    <property type="match status" value="1"/>
</dbReference>
<proteinExistence type="predicted"/>
<dbReference type="PANTHER" id="PTHR35526:SF3">
    <property type="entry name" value="ANTI-SIGMA-F FACTOR RSBW"/>
    <property type="match status" value="1"/>
</dbReference>
<protein>
    <submittedName>
        <fullName evidence="3">ATP-binding protein</fullName>
    </submittedName>
</protein>
<dbReference type="GO" id="GO:0005524">
    <property type="term" value="F:ATP binding"/>
    <property type="evidence" value="ECO:0007669"/>
    <property type="project" value="UniProtKB-KW"/>
</dbReference>
<evidence type="ECO:0000259" key="2">
    <source>
        <dbReference type="Pfam" id="PF13581"/>
    </source>
</evidence>